<organism evidence="11">
    <name type="scientific">hydrothermal vent metagenome</name>
    <dbReference type="NCBI Taxonomy" id="652676"/>
    <lineage>
        <taxon>unclassified sequences</taxon>
        <taxon>metagenomes</taxon>
        <taxon>ecological metagenomes</taxon>
    </lineage>
</organism>
<comment type="subcellular location">
    <subcellularLocation>
        <location evidence="1">Cell inner membrane</location>
        <topology evidence="1">Multi-pass membrane protein</topology>
    </subcellularLocation>
</comment>
<evidence type="ECO:0000259" key="9">
    <source>
        <dbReference type="PROSITE" id="PS50192"/>
    </source>
</evidence>
<evidence type="ECO:0000256" key="2">
    <source>
        <dbReference type="ARBA" id="ARBA00022519"/>
    </source>
</evidence>
<evidence type="ECO:0000259" key="8">
    <source>
        <dbReference type="PROSITE" id="PS50111"/>
    </source>
</evidence>
<evidence type="ECO:0000256" key="1">
    <source>
        <dbReference type="ARBA" id="ARBA00004429"/>
    </source>
</evidence>
<dbReference type="Pfam" id="PF00015">
    <property type="entry name" value="MCPsignal"/>
    <property type="match status" value="1"/>
</dbReference>
<evidence type="ECO:0000313" key="11">
    <source>
        <dbReference type="EMBL" id="VAV96259.1"/>
    </source>
</evidence>
<dbReference type="InterPro" id="IPR003660">
    <property type="entry name" value="HAMP_dom"/>
</dbReference>
<dbReference type="Gene3D" id="6.10.340.10">
    <property type="match status" value="1"/>
</dbReference>
<dbReference type="InterPro" id="IPR004089">
    <property type="entry name" value="MCPsignal_dom"/>
</dbReference>
<evidence type="ECO:0000259" key="10">
    <source>
        <dbReference type="PROSITE" id="PS50885"/>
    </source>
</evidence>
<feature type="domain" description="HAMP" evidence="10">
    <location>
        <begin position="354"/>
        <end position="407"/>
    </location>
</feature>
<protein>
    <recommendedName>
        <fullName evidence="12">Methyl-accepting chemotaxis sensor/transducer protein</fullName>
    </recommendedName>
</protein>
<dbReference type="SUPFAM" id="SSF58104">
    <property type="entry name" value="Methyl-accepting chemotaxis protein (MCP) signaling domain"/>
    <property type="match status" value="1"/>
</dbReference>
<feature type="domain" description="Methyl-accepting transducer" evidence="8">
    <location>
        <begin position="470"/>
        <end position="713"/>
    </location>
</feature>
<dbReference type="SMART" id="SM00304">
    <property type="entry name" value="HAMP"/>
    <property type="match status" value="1"/>
</dbReference>
<evidence type="ECO:0008006" key="12">
    <source>
        <dbReference type="Google" id="ProtNLM"/>
    </source>
</evidence>
<reference evidence="11" key="1">
    <citation type="submission" date="2018-06" db="EMBL/GenBank/DDBJ databases">
        <authorList>
            <person name="Zhirakovskaya E."/>
        </authorList>
    </citation>
    <scope>NUCLEOTIDE SEQUENCE</scope>
</reference>
<keyword evidence="7" id="KW-0812">Transmembrane</keyword>
<keyword evidence="2" id="KW-0997">Cell inner membrane</keyword>
<feature type="domain" description="T-SNARE coiled-coil homology" evidence="9">
    <location>
        <begin position="629"/>
        <end position="691"/>
    </location>
</feature>
<keyword evidence="7" id="KW-0472">Membrane</keyword>
<evidence type="ECO:0000256" key="4">
    <source>
        <dbReference type="ARBA" id="ARBA00029447"/>
    </source>
</evidence>
<dbReference type="SMART" id="SM00283">
    <property type="entry name" value="MA"/>
    <property type="match status" value="1"/>
</dbReference>
<dbReference type="EMBL" id="UOED01000107">
    <property type="protein sequence ID" value="VAV96259.1"/>
    <property type="molecule type" value="Genomic_DNA"/>
</dbReference>
<dbReference type="AlphaFoldDB" id="A0A3B0RW88"/>
<sequence>MNDKFNILSVISNLKIKNRLMLAFGSVCGILAISIGITIIQLKTIDEHILLIDRLRVPSTTASSSLAKNIYASLASLRGYILTGNEKFKKQRADVWTDIDNLEKTMDVLSNNWTNPENITAWTKFKTTLDKFEIAQTTVENIAHTPEQFPATVTLTNQAMPRASIMFTKITMLIDMEGQMPATVERKRLLGIMADVRGTLGLGLANIRAFLLTGDNKYKEKFNKLWAKNERRFKDLKNAAYLLGPKQSLAFKIFSKQRAEFNPLPAKMFKTRKSEKWNMANYLLVKEAAPRASILLKILVGTNGKDGMVADQQRLLSNNVIEALESSDNLMVLLWVLLAVGLLLSLAIVIIVAGSITNPISAMTKSMADLAKGDTSLEIPGLDRKDEVGEMAKSVDVFKQNALERLRLEEEAESNRIIQEETEKKRATEKNVTEEKKLVEDRRLEKEAEAKRKADRLEMARRFEESVGGVLDTVSSAATELNATSESMSSSASSMKQESVSASAATTQAGENVQLVASASEEMTASVQEISTQIGNASHASKNALDSVNNASTRVTEMAKSSEKINEVILLINDIAEQTNLLALNATIEAARAGEAGKGFAVVASEVKSLASQTASATDEIRKQINDMQATTSHTVTAVQEISTTISDLDEISSSIAASVEQQAMAMQEISRNSMQAATGTEAAAENVNNVSQLAEETGNAASDVLTASNELSGQASTLKLAVDEFLTEIRNG</sequence>
<keyword evidence="3" id="KW-0807">Transducer</keyword>
<dbReference type="Pfam" id="PF12729">
    <property type="entry name" value="4HB_MCP_1"/>
    <property type="match status" value="1"/>
</dbReference>
<dbReference type="InterPro" id="IPR000727">
    <property type="entry name" value="T_SNARE_dom"/>
</dbReference>
<feature type="transmembrane region" description="Helical" evidence="7">
    <location>
        <begin position="332"/>
        <end position="357"/>
    </location>
</feature>
<gene>
    <name evidence="11" type="ORF">MNBD_ALPHA02-2381</name>
</gene>
<feature type="compositionally biased region" description="Low complexity" evidence="6">
    <location>
        <begin position="485"/>
        <end position="504"/>
    </location>
</feature>
<dbReference type="PROSITE" id="PS50111">
    <property type="entry name" value="CHEMOTAXIS_TRANSDUC_2"/>
    <property type="match status" value="1"/>
</dbReference>
<evidence type="ECO:0000256" key="5">
    <source>
        <dbReference type="SAM" id="Coils"/>
    </source>
</evidence>
<dbReference type="GO" id="GO:0005886">
    <property type="term" value="C:plasma membrane"/>
    <property type="evidence" value="ECO:0007669"/>
    <property type="project" value="UniProtKB-SubCell"/>
</dbReference>
<comment type="similarity">
    <text evidence="4">Belongs to the methyl-accepting chemotaxis (MCP) protein family.</text>
</comment>
<keyword evidence="5" id="KW-0175">Coiled coil</keyword>
<feature type="coiled-coil region" evidence="5">
    <location>
        <begin position="403"/>
        <end position="438"/>
    </location>
</feature>
<dbReference type="InterPro" id="IPR024478">
    <property type="entry name" value="HlyB_4HB_MCP"/>
</dbReference>
<keyword evidence="7" id="KW-1133">Transmembrane helix</keyword>
<feature type="region of interest" description="Disordered" evidence="6">
    <location>
        <begin position="485"/>
        <end position="505"/>
    </location>
</feature>
<dbReference type="PANTHER" id="PTHR32089:SF112">
    <property type="entry name" value="LYSOZYME-LIKE PROTEIN-RELATED"/>
    <property type="match status" value="1"/>
</dbReference>
<dbReference type="PROSITE" id="PS50885">
    <property type="entry name" value="HAMP"/>
    <property type="match status" value="1"/>
</dbReference>
<evidence type="ECO:0000256" key="3">
    <source>
        <dbReference type="ARBA" id="ARBA00023224"/>
    </source>
</evidence>
<evidence type="ECO:0000256" key="7">
    <source>
        <dbReference type="SAM" id="Phobius"/>
    </source>
</evidence>
<dbReference type="Gene3D" id="1.10.287.950">
    <property type="entry name" value="Methyl-accepting chemotaxis protein"/>
    <property type="match status" value="1"/>
</dbReference>
<evidence type="ECO:0000256" key="6">
    <source>
        <dbReference type="SAM" id="MobiDB-lite"/>
    </source>
</evidence>
<dbReference type="PANTHER" id="PTHR32089">
    <property type="entry name" value="METHYL-ACCEPTING CHEMOTAXIS PROTEIN MCPB"/>
    <property type="match status" value="1"/>
</dbReference>
<name>A0A3B0RW88_9ZZZZ</name>
<feature type="transmembrane region" description="Helical" evidence="7">
    <location>
        <begin position="20"/>
        <end position="42"/>
    </location>
</feature>
<dbReference type="PROSITE" id="PS50192">
    <property type="entry name" value="T_SNARE"/>
    <property type="match status" value="1"/>
</dbReference>
<dbReference type="Pfam" id="PF00672">
    <property type="entry name" value="HAMP"/>
    <property type="match status" value="1"/>
</dbReference>
<dbReference type="CDD" id="cd06225">
    <property type="entry name" value="HAMP"/>
    <property type="match status" value="1"/>
</dbReference>
<accession>A0A3B0RW88</accession>
<proteinExistence type="inferred from homology"/>
<keyword evidence="2" id="KW-1003">Cell membrane</keyword>
<dbReference type="GO" id="GO:0007165">
    <property type="term" value="P:signal transduction"/>
    <property type="evidence" value="ECO:0007669"/>
    <property type="project" value="UniProtKB-KW"/>
</dbReference>